<feature type="transmembrane region" description="Helical" evidence="13">
    <location>
        <begin position="6"/>
        <end position="25"/>
    </location>
</feature>
<evidence type="ECO:0000313" key="15">
    <source>
        <dbReference type="Proteomes" id="UP001141806"/>
    </source>
</evidence>
<evidence type="ECO:0000313" key="14">
    <source>
        <dbReference type="EMBL" id="KAJ4956923.1"/>
    </source>
</evidence>
<keyword evidence="7 12" id="KW-0560">Oxidoreductase</keyword>
<comment type="caution">
    <text evidence="14">The sequence shown here is derived from an EMBL/GenBank/DDBJ whole genome shotgun (WGS) entry which is preliminary data.</text>
</comment>
<keyword evidence="4 13" id="KW-0812">Transmembrane</keyword>
<dbReference type="InterPro" id="IPR002401">
    <property type="entry name" value="Cyt_P450_E_grp-I"/>
</dbReference>
<comment type="subcellular location">
    <subcellularLocation>
        <location evidence="1">Membrane</location>
    </subcellularLocation>
</comment>
<dbReference type="PRINTS" id="PR00463">
    <property type="entry name" value="EP450I"/>
</dbReference>
<comment type="cofactor">
    <cofactor evidence="11">
        <name>heme</name>
        <dbReference type="ChEBI" id="CHEBI:30413"/>
    </cofactor>
</comment>
<dbReference type="InterPro" id="IPR017972">
    <property type="entry name" value="Cyt_P450_CS"/>
</dbReference>
<keyword evidence="9 12" id="KW-0503">Monooxygenase</keyword>
<dbReference type="OrthoDB" id="1470350at2759"/>
<evidence type="ECO:0000256" key="3">
    <source>
        <dbReference type="ARBA" id="ARBA00022617"/>
    </source>
</evidence>
<evidence type="ECO:0000256" key="7">
    <source>
        <dbReference type="ARBA" id="ARBA00023002"/>
    </source>
</evidence>
<dbReference type="GO" id="GO:0004497">
    <property type="term" value="F:monooxygenase activity"/>
    <property type="evidence" value="ECO:0007669"/>
    <property type="project" value="UniProtKB-KW"/>
</dbReference>
<evidence type="ECO:0000256" key="6">
    <source>
        <dbReference type="ARBA" id="ARBA00022989"/>
    </source>
</evidence>
<dbReference type="GO" id="GO:0020037">
    <property type="term" value="F:heme binding"/>
    <property type="evidence" value="ECO:0007669"/>
    <property type="project" value="InterPro"/>
</dbReference>
<keyword evidence="3 11" id="KW-0349">Heme</keyword>
<keyword evidence="8 11" id="KW-0408">Iron</keyword>
<feature type="binding site" description="axial binding residue" evidence="11">
    <location>
        <position position="459"/>
    </location>
    <ligand>
        <name>heme</name>
        <dbReference type="ChEBI" id="CHEBI:30413"/>
    </ligand>
    <ligandPart>
        <name>Fe</name>
        <dbReference type="ChEBI" id="CHEBI:18248"/>
    </ligandPart>
</feature>
<evidence type="ECO:0000256" key="13">
    <source>
        <dbReference type="SAM" id="Phobius"/>
    </source>
</evidence>
<dbReference type="EMBL" id="JAMYWD010000011">
    <property type="protein sequence ID" value="KAJ4956923.1"/>
    <property type="molecule type" value="Genomic_DNA"/>
</dbReference>
<keyword evidence="6 13" id="KW-1133">Transmembrane helix</keyword>
<dbReference type="Gene3D" id="1.10.630.10">
    <property type="entry name" value="Cytochrome P450"/>
    <property type="match status" value="1"/>
</dbReference>
<evidence type="ECO:0000256" key="9">
    <source>
        <dbReference type="ARBA" id="ARBA00023033"/>
    </source>
</evidence>
<dbReference type="PRINTS" id="PR00385">
    <property type="entry name" value="P450"/>
</dbReference>
<dbReference type="GO" id="GO:0016020">
    <property type="term" value="C:membrane"/>
    <property type="evidence" value="ECO:0007669"/>
    <property type="project" value="UniProtKB-SubCell"/>
</dbReference>
<dbReference type="InterPro" id="IPR050665">
    <property type="entry name" value="Cytochrome_P450_Monooxygen"/>
</dbReference>
<dbReference type="Pfam" id="PF00067">
    <property type="entry name" value="p450"/>
    <property type="match status" value="1"/>
</dbReference>
<evidence type="ECO:0000256" key="11">
    <source>
        <dbReference type="PIRSR" id="PIRSR602401-1"/>
    </source>
</evidence>
<dbReference type="PANTHER" id="PTHR24282">
    <property type="entry name" value="CYTOCHROME P450 FAMILY MEMBER"/>
    <property type="match status" value="1"/>
</dbReference>
<accession>A0A9Q0GZU8</accession>
<dbReference type="SUPFAM" id="SSF48264">
    <property type="entry name" value="Cytochrome P450"/>
    <property type="match status" value="1"/>
</dbReference>
<dbReference type="PANTHER" id="PTHR24282:SF15">
    <property type="entry name" value="CYTOCHROME P450, FAMILY 715, SUBFAMILY A, POLYPEPTIDE 1"/>
    <property type="match status" value="1"/>
</dbReference>
<gene>
    <name evidence="14" type="ORF">NE237_013706</name>
</gene>
<reference evidence="14" key="1">
    <citation type="journal article" date="2023" name="Plant J.">
        <title>The genome of the king protea, Protea cynaroides.</title>
        <authorList>
            <person name="Chang J."/>
            <person name="Duong T.A."/>
            <person name="Schoeman C."/>
            <person name="Ma X."/>
            <person name="Roodt D."/>
            <person name="Barker N."/>
            <person name="Li Z."/>
            <person name="Van de Peer Y."/>
            <person name="Mizrachi E."/>
        </authorList>
    </citation>
    <scope>NUCLEOTIDE SEQUENCE</scope>
    <source>
        <tissue evidence="14">Young leaves</tissue>
    </source>
</reference>
<proteinExistence type="inferred from homology"/>
<keyword evidence="5 11" id="KW-0479">Metal-binding</keyword>
<protein>
    <recommendedName>
        <fullName evidence="16">Cytochrome P450</fullName>
    </recommendedName>
</protein>
<comment type="similarity">
    <text evidence="2 12">Belongs to the cytochrome P450 family.</text>
</comment>
<name>A0A9Q0GZU8_9MAGN</name>
<keyword evidence="10 13" id="KW-0472">Membrane</keyword>
<evidence type="ECO:0000256" key="2">
    <source>
        <dbReference type="ARBA" id="ARBA00010617"/>
    </source>
</evidence>
<dbReference type="Proteomes" id="UP001141806">
    <property type="component" value="Unassembled WGS sequence"/>
</dbReference>
<evidence type="ECO:0000256" key="5">
    <source>
        <dbReference type="ARBA" id="ARBA00022723"/>
    </source>
</evidence>
<keyword evidence="15" id="KW-1185">Reference proteome</keyword>
<evidence type="ECO:0008006" key="16">
    <source>
        <dbReference type="Google" id="ProtNLM"/>
    </source>
</evidence>
<evidence type="ECO:0000256" key="4">
    <source>
        <dbReference type="ARBA" id="ARBA00022692"/>
    </source>
</evidence>
<dbReference type="GO" id="GO:0016705">
    <property type="term" value="F:oxidoreductase activity, acting on paired donors, with incorporation or reduction of molecular oxygen"/>
    <property type="evidence" value="ECO:0007669"/>
    <property type="project" value="InterPro"/>
</dbReference>
<evidence type="ECO:0000256" key="1">
    <source>
        <dbReference type="ARBA" id="ARBA00004370"/>
    </source>
</evidence>
<sequence>MGFFQFLQVLGFAMVFLIIFIAWLSPIRAYKKVRKNGFDGPKPSFPLGNIDEMRKKEKRDSPLRSENVTHIIHSIVFPYFARWRQLHGKVFVYWLGIEPFLYVADPEFLKEMSSGVMAKNWGKPNVFKYDRKSMFGNGLLMLEGDDWIHHRNIIAPVLSPANIKIIASSMVESANKMLDQWVNLITSGETTIHVEKEITSTAAEIIAKLAFGINDENGRKLFEKLRALQLSLFKSNRLVGVPFGKFLNFKQTLESRKIGKEIDSLLLTIITERKRRNSTKGDHHDQPQQDLLGFLLSDSKNNKKKLTEQELVDECKTFFFGGHETTALAITWTLLLLALHPEWQNHLREEIKEEIGDGPLDPTMLARLKKMGWVMNEVLRLYPSAPNAQRQANEDIHVGQTIVPKGTNIWIDVLGMHHDQSIWGDEVHEFRPERFMEDPNGRSKHRMGYLPFGFGGRMCVGKNLAHMEYKTLLTLILRRSWSGKALPIYLYGWGNDAASDNRGASIAG</sequence>
<dbReference type="PROSITE" id="PS00086">
    <property type="entry name" value="CYTOCHROME_P450"/>
    <property type="match status" value="1"/>
</dbReference>
<dbReference type="InterPro" id="IPR001128">
    <property type="entry name" value="Cyt_P450"/>
</dbReference>
<organism evidence="14 15">
    <name type="scientific">Protea cynaroides</name>
    <dbReference type="NCBI Taxonomy" id="273540"/>
    <lineage>
        <taxon>Eukaryota</taxon>
        <taxon>Viridiplantae</taxon>
        <taxon>Streptophyta</taxon>
        <taxon>Embryophyta</taxon>
        <taxon>Tracheophyta</taxon>
        <taxon>Spermatophyta</taxon>
        <taxon>Magnoliopsida</taxon>
        <taxon>Proteales</taxon>
        <taxon>Proteaceae</taxon>
        <taxon>Protea</taxon>
    </lineage>
</organism>
<evidence type="ECO:0000256" key="12">
    <source>
        <dbReference type="RuleBase" id="RU000461"/>
    </source>
</evidence>
<dbReference type="GO" id="GO:0005506">
    <property type="term" value="F:iron ion binding"/>
    <property type="evidence" value="ECO:0007669"/>
    <property type="project" value="InterPro"/>
</dbReference>
<dbReference type="InterPro" id="IPR036396">
    <property type="entry name" value="Cyt_P450_sf"/>
</dbReference>
<dbReference type="AlphaFoldDB" id="A0A9Q0GZU8"/>
<evidence type="ECO:0000256" key="10">
    <source>
        <dbReference type="ARBA" id="ARBA00023136"/>
    </source>
</evidence>
<evidence type="ECO:0000256" key="8">
    <source>
        <dbReference type="ARBA" id="ARBA00023004"/>
    </source>
</evidence>